<evidence type="ECO:0000313" key="1">
    <source>
        <dbReference type="EMBL" id="CAG8747677.1"/>
    </source>
</evidence>
<accession>A0ABN7VAD3</accession>
<evidence type="ECO:0000313" key="2">
    <source>
        <dbReference type="Proteomes" id="UP000789901"/>
    </source>
</evidence>
<dbReference type="EMBL" id="CAJVQB010011432">
    <property type="protein sequence ID" value="CAG8747677.1"/>
    <property type="molecule type" value="Genomic_DNA"/>
</dbReference>
<sequence length="100" mass="11120">MNQSTNQIISVQLQNNNGQLQRPQNFGGPRNANGQLQRTTNIGMLPIRHQNAANLFSSVFPTVQQYTDLISGADPFIRTQAPSPHNNRFPTLLFLGDSFP</sequence>
<name>A0ABN7VAD3_GIGMA</name>
<reference evidence="1 2" key="1">
    <citation type="submission" date="2021-06" db="EMBL/GenBank/DDBJ databases">
        <authorList>
            <person name="Kallberg Y."/>
            <person name="Tangrot J."/>
            <person name="Rosling A."/>
        </authorList>
    </citation>
    <scope>NUCLEOTIDE SEQUENCE [LARGE SCALE GENOMIC DNA]</scope>
    <source>
        <strain evidence="1 2">120-4 pot B 10/14</strain>
    </source>
</reference>
<keyword evidence="2" id="KW-1185">Reference proteome</keyword>
<gene>
    <name evidence="1" type="ORF">GMARGA_LOCUS16047</name>
</gene>
<protein>
    <submittedName>
        <fullName evidence="1">16721_t:CDS:1</fullName>
    </submittedName>
</protein>
<dbReference type="Proteomes" id="UP000789901">
    <property type="component" value="Unassembled WGS sequence"/>
</dbReference>
<proteinExistence type="predicted"/>
<comment type="caution">
    <text evidence="1">The sequence shown here is derived from an EMBL/GenBank/DDBJ whole genome shotgun (WGS) entry which is preliminary data.</text>
</comment>
<organism evidence="1 2">
    <name type="scientific">Gigaspora margarita</name>
    <dbReference type="NCBI Taxonomy" id="4874"/>
    <lineage>
        <taxon>Eukaryota</taxon>
        <taxon>Fungi</taxon>
        <taxon>Fungi incertae sedis</taxon>
        <taxon>Mucoromycota</taxon>
        <taxon>Glomeromycotina</taxon>
        <taxon>Glomeromycetes</taxon>
        <taxon>Diversisporales</taxon>
        <taxon>Gigasporaceae</taxon>
        <taxon>Gigaspora</taxon>
    </lineage>
</organism>